<organism evidence="1 2">
    <name type="scientific">Ambrosia artemisiifolia</name>
    <name type="common">Common ragweed</name>
    <dbReference type="NCBI Taxonomy" id="4212"/>
    <lineage>
        <taxon>Eukaryota</taxon>
        <taxon>Viridiplantae</taxon>
        <taxon>Streptophyta</taxon>
        <taxon>Embryophyta</taxon>
        <taxon>Tracheophyta</taxon>
        <taxon>Spermatophyta</taxon>
        <taxon>Magnoliopsida</taxon>
        <taxon>eudicotyledons</taxon>
        <taxon>Gunneridae</taxon>
        <taxon>Pentapetalae</taxon>
        <taxon>asterids</taxon>
        <taxon>campanulids</taxon>
        <taxon>Asterales</taxon>
        <taxon>Asteraceae</taxon>
        <taxon>Asteroideae</taxon>
        <taxon>Heliantheae alliance</taxon>
        <taxon>Heliantheae</taxon>
        <taxon>Ambrosia</taxon>
    </lineage>
</organism>
<comment type="caution">
    <text evidence="1">The sequence shown here is derived from an EMBL/GenBank/DDBJ whole genome shotgun (WGS) entry which is preliminary data.</text>
</comment>
<dbReference type="Proteomes" id="UP001206925">
    <property type="component" value="Unassembled WGS sequence"/>
</dbReference>
<accession>A0AAD5GYT5</accession>
<proteinExistence type="predicted"/>
<dbReference type="AlphaFoldDB" id="A0AAD5GYT5"/>
<gene>
    <name evidence="1" type="ORF">M8C21_008741</name>
</gene>
<protein>
    <submittedName>
        <fullName evidence="1">Uncharacterized protein</fullName>
    </submittedName>
</protein>
<evidence type="ECO:0000313" key="1">
    <source>
        <dbReference type="EMBL" id="KAI7756538.1"/>
    </source>
</evidence>
<sequence>MTMERKIMVGLKEAVVDLEDIPLTRISPTPNWIQTQSIEVLQSHCINLVAASNPYPLPTPVYCPHIRVRCNHEVIYLMPKLGT</sequence>
<reference evidence="1" key="1">
    <citation type="submission" date="2022-06" db="EMBL/GenBank/DDBJ databases">
        <title>Uncovering the hologenomic basis of an extraordinary plant invasion.</title>
        <authorList>
            <person name="Bieker V.C."/>
            <person name="Martin M.D."/>
            <person name="Gilbert T."/>
            <person name="Hodgins K."/>
            <person name="Battlay P."/>
            <person name="Petersen B."/>
            <person name="Wilson J."/>
        </authorList>
    </citation>
    <scope>NUCLEOTIDE SEQUENCE</scope>
    <source>
        <strain evidence="1">AA19_3_7</strain>
        <tissue evidence="1">Leaf</tissue>
    </source>
</reference>
<dbReference type="EMBL" id="JAMZMK010000352">
    <property type="protein sequence ID" value="KAI7756538.1"/>
    <property type="molecule type" value="Genomic_DNA"/>
</dbReference>
<evidence type="ECO:0000313" key="2">
    <source>
        <dbReference type="Proteomes" id="UP001206925"/>
    </source>
</evidence>
<keyword evidence="2" id="KW-1185">Reference proteome</keyword>
<name>A0AAD5GYT5_AMBAR</name>